<dbReference type="SUPFAM" id="SSF55154">
    <property type="entry name" value="CYTH-like phosphatases"/>
    <property type="match status" value="1"/>
</dbReference>
<dbReference type="EMBL" id="VULT01000018">
    <property type="protein sequence ID" value="MSS18269.1"/>
    <property type="molecule type" value="Genomic_DNA"/>
</dbReference>
<dbReference type="Gene3D" id="2.40.320.10">
    <property type="entry name" value="Hypothetical Protein Pfu-838710-001"/>
    <property type="match status" value="1"/>
</dbReference>
<evidence type="ECO:0000313" key="3">
    <source>
        <dbReference type="Proteomes" id="UP000483362"/>
    </source>
</evidence>
<dbReference type="PANTHER" id="PTHR34932:SF1">
    <property type="entry name" value="TRPL TRANSLOCATION DEFECT PROTEIN 14"/>
    <property type="match status" value="1"/>
</dbReference>
<name>A0A6L5XFK1_9BACT</name>
<dbReference type="PANTHER" id="PTHR34932">
    <property type="entry name" value="TRPL TRANSLOCATION DEFECT PROTEIN 14"/>
    <property type="match status" value="1"/>
</dbReference>
<dbReference type="GO" id="GO:0035091">
    <property type="term" value="F:phosphatidylinositol binding"/>
    <property type="evidence" value="ECO:0007669"/>
    <property type="project" value="TreeGrafter"/>
</dbReference>
<dbReference type="SUPFAM" id="SSF52540">
    <property type="entry name" value="P-loop containing nucleoside triphosphate hydrolases"/>
    <property type="match status" value="1"/>
</dbReference>
<dbReference type="InterPro" id="IPR033469">
    <property type="entry name" value="CYTH-like_dom_sf"/>
</dbReference>
<dbReference type="AlphaFoldDB" id="A0A6L5XFK1"/>
<proteinExistence type="predicted"/>
<evidence type="ECO:0000313" key="2">
    <source>
        <dbReference type="EMBL" id="MSS18269.1"/>
    </source>
</evidence>
<dbReference type="InterPro" id="IPR038727">
    <property type="entry name" value="NadR/Ttd14_AAA_dom"/>
</dbReference>
<dbReference type="Pfam" id="PF13521">
    <property type="entry name" value="AAA_28"/>
    <property type="match status" value="1"/>
</dbReference>
<sequence>MTEIKKIVLTGGPCAGKTTALVKIIEHFSSLGFKVFTIPEVPTMFTQAGMDYLTKNKDFFYEGEKATLEEQIGLENKFYRMAQTCKEPVIIVCDRGTMDISAYMSPEMWDSITKAVGTSTSELRSRYDAVFHLVSAADGAEQYYTLSTNAQRLEKPDAQGLAIARDLDKKVINAWSGHPHHRIINNHDDFNKKIQRVIYEISAVLGLPQPIENEGKYLVELTGEIPDCIESEITQTYLSADPGVEVRLRRRTWNGKTVIIHHTRTRISATEQIETERPISNNLYRSLMKQADPYRTTIRKNRKSFVWKGQSFELDTYKEPCRGLQILECKGVPSLPEDKFPPFIHVVKDITGNKDYYNYNMALKKPV</sequence>
<accession>A0A6L5XFK1</accession>
<feature type="domain" description="NadR/Ttd14 AAA" evidence="1">
    <location>
        <begin position="6"/>
        <end position="190"/>
    </location>
</feature>
<organism evidence="2 3">
    <name type="scientific">Sodaliphilus pleomorphus</name>
    <dbReference type="NCBI Taxonomy" id="2606626"/>
    <lineage>
        <taxon>Bacteria</taxon>
        <taxon>Pseudomonadati</taxon>
        <taxon>Bacteroidota</taxon>
        <taxon>Bacteroidia</taxon>
        <taxon>Bacteroidales</taxon>
        <taxon>Muribaculaceae</taxon>
        <taxon>Sodaliphilus</taxon>
    </lineage>
</organism>
<dbReference type="GO" id="GO:0070300">
    <property type="term" value="F:phosphatidic acid binding"/>
    <property type="evidence" value="ECO:0007669"/>
    <property type="project" value="TreeGrafter"/>
</dbReference>
<gene>
    <name evidence="2" type="ORF">FYJ29_10935</name>
</gene>
<dbReference type="RefSeq" id="WP_154326817.1">
    <property type="nucleotide sequence ID" value="NZ_CP045696.1"/>
</dbReference>
<dbReference type="InterPro" id="IPR027417">
    <property type="entry name" value="P-loop_NTPase"/>
</dbReference>
<evidence type="ECO:0000259" key="1">
    <source>
        <dbReference type="Pfam" id="PF13521"/>
    </source>
</evidence>
<protein>
    <submittedName>
        <fullName evidence="2">AAA family ATPase</fullName>
    </submittedName>
</protein>
<reference evidence="2 3" key="1">
    <citation type="submission" date="2019-08" db="EMBL/GenBank/DDBJ databases">
        <title>In-depth cultivation of the pig gut microbiome towards novel bacterial diversity and tailored functional studies.</title>
        <authorList>
            <person name="Wylensek D."/>
            <person name="Hitch T.C.A."/>
            <person name="Clavel T."/>
        </authorList>
    </citation>
    <scope>NUCLEOTIDE SEQUENCE [LARGE SCALE GENOMIC DNA]</scope>
    <source>
        <strain evidence="2 3">Oil-RF-744-WCA-WT-10</strain>
    </source>
</reference>
<dbReference type="GO" id="GO:0005525">
    <property type="term" value="F:GTP binding"/>
    <property type="evidence" value="ECO:0007669"/>
    <property type="project" value="TreeGrafter"/>
</dbReference>
<keyword evidence="3" id="KW-1185">Reference proteome</keyword>
<dbReference type="Proteomes" id="UP000483362">
    <property type="component" value="Unassembled WGS sequence"/>
</dbReference>
<dbReference type="InterPro" id="IPR053227">
    <property type="entry name" value="TRPL-trafficking_regulator"/>
</dbReference>
<dbReference type="Gene3D" id="3.40.50.300">
    <property type="entry name" value="P-loop containing nucleotide triphosphate hydrolases"/>
    <property type="match status" value="1"/>
</dbReference>
<comment type="caution">
    <text evidence="2">The sequence shown here is derived from an EMBL/GenBank/DDBJ whole genome shotgun (WGS) entry which is preliminary data.</text>
</comment>